<gene>
    <name evidence="1" type="ORF">PSNMU_V1.4_AUG-EV-PASAV3_0080570</name>
</gene>
<sequence length="131" mass="14417">MTSPKSFPMNPPLFFSCSLARSSSMASTAAAAAFFCCWRSISLICCSISKNSSMVRDLRPNFLRVAFFFSRASAIDASGPSASPAAEDDIDVRLERDEEAVTNDLVCKPSSLLSPNKTEPRRLKKMILRRN</sequence>
<dbReference type="EMBL" id="CAACVS010000336">
    <property type="protein sequence ID" value="VEU41265.1"/>
    <property type="molecule type" value="Genomic_DNA"/>
</dbReference>
<accession>A0A448ZGV5</accession>
<name>A0A448ZGV5_9STRA</name>
<dbReference type="AlphaFoldDB" id="A0A448ZGV5"/>
<protein>
    <submittedName>
        <fullName evidence="1">Uncharacterized protein</fullName>
    </submittedName>
</protein>
<reference evidence="1 2" key="1">
    <citation type="submission" date="2019-01" db="EMBL/GenBank/DDBJ databases">
        <authorList>
            <person name="Ferrante I. M."/>
        </authorList>
    </citation>
    <scope>NUCLEOTIDE SEQUENCE [LARGE SCALE GENOMIC DNA]</scope>
    <source>
        <strain evidence="1 2">B856</strain>
    </source>
</reference>
<proteinExistence type="predicted"/>
<evidence type="ECO:0000313" key="1">
    <source>
        <dbReference type="EMBL" id="VEU41265.1"/>
    </source>
</evidence>
<evidence type="ECO:0000313" key="2">
    <source>
        <dbReference type="Proteomes" id="UP000291116"/>
    </source>
</evidence>
<keyword evidence="2" id="KW-1185">Reference proteome</keyword>
<dbReference type="Proteomes" id="UP000291116">
    <property type="component" value="Unassembled WGS sequence"/>
</dbReference>
<organism evidence="1 2">
    <name type="scientific">Pseudo-nitzschia multistriata</name>
    <dbReference type="NCBI Taxonomy" id="183589"/>
    <lineage>
        <taxon>Eukaryota</taxon>
        <taxon>Sar</taxon>
        <taxon>Stramenopiles</taxon>
        <taxon>Ochrophyta</taxon>
        <taxon>Bacillariophyta</taxon>
        <taxon>Bacillariophyceae</taxon>
        <taxon>Bacillariophycidae</taxon>
        <taxon>Bacillariales</taxon>
        <taxon>Bacillariaceae</taxon>
        <taxon>Pseudo-nitzschia</taxon>
    </lineage>
</organism>
<dbReference type="PROSITE" id="PS51257">
    <property type="entry name" value="PROKAR_LIPOPROTEIN"/>
    <property type="match status" value="1"/>
</dbReference>